<dbReference type="OrthoDB" id="9803125at2"/>
<dbReference type="PIRSF" id="PIRSF000349">
    <property type="entry name" value="SODismutase"/>
    <property type="match status" value="1"/>
</dbReference>
<sequence>MHHRMIPTGQHQLPLLPYPYDALEPVISEKTLRIHHNKHHKSYVNGLNTAEVKLAEARKKNDFDNIKHWERELAFNGSGHILHSIYWTNMAPLNQGGEPGPLTMEQINQYFGCFDSFKEQFKKATEKVEASGWGVLIWNPAWDRLEILQSEKHQNLTQWGGIPILVCDVWEHAYYLEYQNERKTYIDDWWKLINWNDVEKRLVMAMDGKLPLERGKEVIQSSDVFHSHFRK</sequence>
<dbReference type="InterPro" id="IPR050265">
    <property type="entry name" value="Fe/Mn_Superoxide_Dismutase"/>
</dbReference>
<dbReference type="RefSeq" id="WP_132250286.1">
    <property type="nucleotide sequence ID" value="NZ_SMAL01000002.1"/>
</dbReference>
<dbReference type="GO" id="GO:0004784">
    <property type="term" value="F:superoxide dismutase activity"/>
    <property type="evidence" value="ECO:0007669"/>
    <property type="project" value="UniProtKB-EC"/>
</dbReference>
<dbReference type="SUPFAM" id="SSF54719">
    <property type="entry name" value="Fe,Mn superoxide dismutase (SOD), C-terminal domain"/>
    <property type="match status" value="1"/>
</dbReference>
<comment type="caution">
    <text evidence="9">The sequence shown here is derived from an EMBL/GenBank/DDBJ whole genome shotgun (WGS) entry which is preliminary data.</text>
</comment>
<dbReference type="EC" id="1.15.1.1" evidence="2 6"/>
<feature type="binding site" evidence="5">
    <location>
        <position position="35"/>
    </location>
    <ligand>
        <name>Mn(2+)</name>
        <dbReference type="ChEBI" id="CHEBI:29035"/>
    </ligand>
</feature>
<evidence type="ECO:0000313" key="9">
    <source>
        <dbReference type="EMBL" id="TCT16133.1"/>
    </source>
</evidence>
<dbReference type="Pfam" id="PF02777">
    <property type="entry name" value="Sod_Fe_C"/>
    <property type="match status" value="1"/>
</dbReference>
<dbReference type="Proteomes" id="UP000294902">
    <property type="component" value="Unassembled WGS sequence"/>
</dbReference>
<dbReference type="SUPFAM" id="SSF46609">
    <property type="entry name" value="Fe,Mn superoxide dismutase (SOD), N-terminal domain"/>
    <property type="match status" value="1"/>
</dbReference>
<name>A0A4R3MMF7_9FIRM</name>
<feature type="binding site" evidence="5">
    <location>
        <position position="83"/>
    </location>
    <ligand>
        <name>Mn(2+)</name>
        <dbReference type="ChEBI" id="CHEBI:29035"/>
    </ligand>
</feature>
<organism evidence="9 10">
    <name type="scientific">Natranaerovirga pectinivora</name>
    <dbReference type="NCBI Taxonomy" id="682400"/>
    <lineage>
        <taxon>Bacteria</taxon>
        <taxon>Bacillati</taxon>
        <taxon>Bacillota</taxon>
        <taxon>Clostridia</taxon>
        <taxon>Lachnospirales</taxon>
        <taxon>Natranaerovirgaceae</taxon>
        <taxon>Natranaerovirga</taxon>
    </lineage>
</organism>
<evidence type="ECO:0000256" key="1">
    <source>
        <dbReference type="ARBA" id="ARBA00008714"/>
    </source>
</evidence>
<gene>
    <name evidence="9" type="ORF">EDC18_102149</name>
</gene>
<dbReference type="GO" id="GO:0046872">
    <property type="term" value="F:metal ion binding"/>
    <property type="evidence" value="ECO:0007669"/>
    <property type="project" value="UniProtKB-KW"/>
</dbReference>
<dbReference type="InterPro" id="IPR036324">
    <property type="entry name" value="Mn/Fe_SOD_N_sf"/>
</dbReference>
<dbReference type="FunFam" id="3.55.40.20:FF:000004">
    <property type="entry name" value="Superoxide dismutase [Fe]"/>
    <property type="match status" value="1"/>
</dbReference>
<dbReference type="Pfam" id="PF00081">
    <property type="entry name" value="Sod_Fe_N"/>
    <property type="match status" value="1"/>
</dbReference>
<dbReference type="PROSITE" id="PS00088">
    <property type="entry name" value="SOD_MN"/>
    <property type="match status" value="1"/>
</dbReference>
<dbReference type="Gene3D" id="3.55.40.20">
    <property type="entry name" value="Iron/manganese superoxide dismutase, C-terminal domain"/>
    <property type="match status" value="1"/>
</dbReference>
<keyword evidence="4 6" id="KW-0560">Oxidoreductase</keyword>
<keyword evidence="10" id="KW-1185">Reference proteome</keyword>
<evidence type="ECO:0000259" key="7">
    <source>
        <dbReference type="Pfam" id="PF00081"/>
    </source>
</evidence>
<dbReference type="EMBL" id="SMAL01000002">
    <property type="protein sequence ID" value="TCT16133.1"/>
    <property type="molecule type" value="Genomic_DNA"/>
</dbReference>
<dbReference type="PANTHER" id="PTHR11404:SF6">
    <property type="entry name" value="SUPEROXIDE DISMUTASE [MN], MITOCHONDRIAL"/>
    <property type="match status" value="1"/>
</dbReference>
<dbReference type="AlphaFoldDB" id="A0A4R3MMF7"/>
<proteinExistence type="inferred from homology"/>
<accession>A0A4R3MMF7</accession>
<reference evidence="9 10" key="1">
    <citation type="submission" date="2019-03" db="EMBL/GenBank/DDBJ databases">
        <title>Genomic Encyclopedia of Type Strains, Phase IV (KMG-IV): sequencing the most valuable type-strain genomes for metagenomic binning, comparative biology and taxonomic classification.</title>
        <authorList>
            <person name="Goeker M."/>
        </authorList>
    </citation>
    <scope>NUCLEOTIDE SEQUENCE [LARGE SCALE GENOMIC DNA]</scope>
    <source>
        <strain evidence="9 10">DSM 24629</strain>
    </source>
</reference>
<evidence type="ECO:0000256" key="4">
    <source>
        <dbReference type="ARBA" id="ARBA00023002"/>
    </source>
</evidence>
<dbReference type="PANTHER" id="PTHR11404">
    <property type="entry name" value="SUPEROXIDE DISMUTASE 2"/>
    <property type="match status" value="1"/>
</dbReference>
<feature type="binding site" evidence="5">
    <location>
        <position position="168"/>
    </location>
    <ligand>
        <name>Mn(2+)</name>
        <dbReference type="ChEBI" id="CHEBI:29035"/>
    </ligand>
</feature>
<dbReference type="PRINTS" id="PR01703">
    <property type="entry name" value="MNSODISMTASE"/>
</dbReference>
<comment type="function">
    <text evidence="6">Destroys radicals which are normally produced within the cells and which are toxic to biological systems.</text>
</comment>
<dbReference type="InterPro" id="IPR001189">
    <property type="entry name" value="Mn/Fe_SOD"/>
</dbReference>
<dbReference type="InterPro" id="IPR019833">
    <property type="entry name" value="Mn/Fe_SOD_BS"/>
</dbReference>
<protein>
    <recommendedName>
        <fullName evidence="2 6">Superoxide dismutase</fullName>
        <ecNumber evidence="2 6">1.15.1.1</ecNumber>
    </recommendedName>
</protein>
<evidence type="ECO:0000256" key="6">
    <source>
        <dbReference type="RuleBase" id="RU000414"/>
    </source>
</evidence>
<dbReference type="FunFam" id="1.10.287.990:FF:000001">
    <property type="entry name" value="Superoxide dismutase"/>
    <property type="match status" value="1"/>
</dbReference>
<feature type="domain" description="Manganese/iron superoxide dismutase N-terminal" evidence="7">
    <location>
        <begin position="10"/>
        <end position="91"/>
    </location>
</feature>
<feature type="domain" description="Manganese/iron superoxide dismutase C-terminal" evidence="8">
    <location>
        <begin position="104"/>
        <end position="201"/>
    </location>
</feature>
<keyword evidence="3 5" id="KW-0479">Metal-binding</keyword>
<evidence type="ECO:0000256" key="3">
    <source>
        <dbReference type="ARBA" id="ARBA00022723"/>
    </source>
</evidence>
<feature type="binding site" evidence="5">
    <location>
        <position position="172"/>
    </location>
    <ligand>
        <name>Mn(2+)</name>
        <dbReference type="ChEBI" id="CHEBI:29035"/>
    </ligand>
</feature>
<dbReference type="InterPro" id="IPR036314">
    <property type="entry name" value="SOD_C_sf"/>
</dbReference>
<dbReference type="InterPro" id="IPR019832">
    <property type="entry name" value="Mn/Fe_SOD_C"/>
</dbReference>
<comment type="similarity">
    <text evidence="1 6">Belongs to the iron/manganese superoxide dismutase family.</text>
</comment>
<evidence type="ECO:0000313" key="10">
    <source>
        <dbReference type="Proteomes" id="UP000294902"/>
    </source>
</evidence>
<evidence type="ECO:0000259" key="8">
    <source>
        <dbReference type="Pfam" id="PF02777"/>
    </source>
</evidence>
<comment type="catalytic activity">
    <reaction evidence="6">
        <text>2 superoxide + 2 H(+) = H2O2 + O2</text>
        <dbReference type="Rhea" id="RHEA:20696"/>
        <dbReference type="ChEBI" id="CHEBI:15378"/>
        <dbReference type="ChEBI" id="CHEBI:15379"/>
        <dbReference type="ChEBI" id="CHEBI:16240"/>
        <dbReference type="ChEBI" id="CHEBI:18421"/>
        <dbReference type="EC" id="1.15.1.1"/>
    </reaction>
</comment>
<evidence type="ECO:0000256" key="2">
    <source>
        <dbReference type="ARBA" id="ARBA00012682"/>
    </source>
</evidence>
<evidence type="ECO:0000256" key="5">
    <source>
        <dbReference type="PIRSR" id="PIRSR000349-1"/>
    </source>
</evidence>
<dbReference type="InterPro" id="IPR019831">
    <property type="entry name" value="Mn/Fe_SOD_N"/>
</dbReference>
<dbReference type="Gene3D" id="1.10.287.990">
    <property type="entry name" value="Fe,Mn superoxide dismutase (SOD) domain"/>
    <property type="match status" value="1"/>
</dbReference>